<evidence type="ECO:0000256" key="1">
    <source>
        <dbReference type="ARBA" id="ARBA00009238"/>
    </source>
</evidence>
<feature type="compositionally biased region" description="Pro residues" evidence="4">
    <location>
        <begin position="289"/>
        <end position="303"/>
    </location>
</feature>
<dbReference type="SMART" id="SM00557">
    <property type="entry name" value="IG_FLMN"/>
    <property type="match status" value="1"/>
</dbReference>
<proteinExistence type="inferred from homology"/>
<keyword evidence="7" id="KW-1185">Reference proteome</keyword>
<reference evidence="6" key="2">
    <citation type="submission" date="2021-09" db="EMBL/GenBank/DDBJ databases">
        <authorList>
            <person name="Jia N."/>
            <person name="Wang J."/>
            <person name="Shi W."/>
            <person name="Du L."/>
            <person name="Sun Y."/>
            <person name="Zhan W."/>
            <person name="Jiang J."/>
            <person name="Wang Q."/>
            <person name="Zhang B."/>
            <person name="Ji P."/>
            <person name="Sakyi L.B."/>
            <person name="Cui X."/>
            <person name="Yuan T."/>
            <person name="Jiang B."/>
            <person name="Yang W."/>
            <person name="Lam T.T.-Y."/>
            <person name="Chang Q."/>
            <person name="Ding S."/>
            <person name="Wang X."/>
            <person name="Zhu J."/>
            <person name="Ruan X."/>
            <person name="Zhao L."/>
            <person name="Wei J."/>
            <person name="Que T."/>
            <person name="Du C."/>
            <person name="Cheng J."/>
            <person name="Dai P."/>
            <person name="Han X."/>
            <person name="Huang E."/>
            <person name="Gao Y."/>
            <person name="Liu J."/>
            <person name="Shao H."/>
            <person name="Ye R."/>
            <person name="Li L."/>
            <person name="Wei W."/>
            <person name="Wang X."/>
            <person name="Wang C."/>
            <person name="Huo Q."/>
            <person name="Li W."/>
            <person name="Guo W."/>
            <person name="Chen H."/>
            <person name="Chen S."/>
            <person name="Zhou L."/>
            <person name="Zhou L."/>
            <person name="Ni X."/>
            <person name="Tian J."/>
            <person name="Zhou Y."/>
            <person name="Sheng Y."/>
            <person name="Liu T."/>
            <person name="Pan Y."/>
            <person name="Xia L."/>
            <person name="Li J."/>
            <person name="Zhao F."/>
            <person name="Cao W."/>
        </authorList>
    </citation>
    <scope>NUCLEOTIDE SEQUENCE</scope>
    <source>
        <strain evidence="6">Rsan-2018</strain>
        <tissue evidence="6">Larvae</tissue>
    </source>
</reference>
<comment type="caution">
    <text evidence="6">The sequence shown here is derived from an EMBL/GenBank/DDBJ whole genome shotgun (WGS) entry which is preliminary data.</text>
</comment>
<evidence type="ECO:0000256" key="3">
    <source>
        <dbReference type="PROSITE-ProRule" id="PRU00087"/>
    </source>
</evidence>
<dbReference type="PANTHER" id="PTHR38537:SF13">
    <property type="entry name" value="JITTERBUG, ISOFORM N"/>
    <property type="match status" value="1"/>
</dbReference>
<dbReference type="EMBL" id="JABSTV010001250">
    <property type="protein sequence ID" value="KAH7957046.1"/>
    <property type="molecule type" value="Genomic_DNA"/>
</dbReference>
<dbReference type="AlphaFoldDB" id="A0A9D4PWN1"/>
<dbReference type="Gene3D" id="1.10.418.10">
    <property type="entry name" value="Calponin-like domain"/>
    <property type="match status" value="1"/>
</dbReference>
<evidence type="ECO:0000256" key="4">
    <source>
        <dbReference type="SAM" id="MobiDB-lite"/>
    </source>
</evidence>
<feature type="compositionally biased region" description="Basic and acidic residues" evidence="4">
    <location>
        <begin position="356"/>
        <end position="380"/>
    </location>
</feature>
<comment type="similarity">
    <text evidence="1">Belongs to the filamin family.</text>
</comment>
<feature type="compositionally biased region" description="Basic and acidic residues" evidence="4">
    <location>
        <begin position="314"/>
        <end position="325"/>
    </location>
</feature>
<dbReference type="InterPro" id="IPR014756">
    <property type="entry name" value="Ig_E-set"/>
</dbReference>
<feature type="compositionally biased region" description="Polar residues" evidence="4">
    <location>
        <begin position="255"/>
        <end position="271"/>
    </location>
</feature>
<dbReference type="GO" id="GO:0030036">
    <property type="term" value="P:actin cytoskeleton organization"/>
    <property type="evidence" value="ECO:0007669"/>
    <property type="project" value="InterPro"/>
</dbReference>
<feature type="region of interest" description="Disordered" evidence="4">
    <location>
        <begin position="171"/>
        <end position="408"/>
    </location>
</feature>
<dbReference type="Gene3D" id="2.60.40.10">
    <property type="entry name" value="Immunoglobulins"/>
    <property type="match status" value="1"/>
</dbReference>
<dbReference type="Proteomes" id="UP000821837">
    <property type="component" value="Unassembled WGS sequence"/>
</dbReference>
<feature type="compositionally biased region" description="Polar residues" evidence="4">
    <location>
        <begin position="1"/>
        <end position="13"/>
    </location>
</feature>
<keyword evidence="2" id="KW-0677">Repeat</keyword>
<name>A0A9D4PWN1_RHISA</name>
<feature type="compositionally biased region" description="Polar residues" evidence="4">
    <location>
        <begin position="381"/>
        <end position="394"/>
    </location>
</feature>
<dbReference type="PANTHER" id="PTHR38537">
    <property type="entry name" value="JITTERBUG, ISOFORM N"/>
    <property type="match status" value="1"/>
</dbReference>
<dbReference type="GO" id="GO:0051015">
    <property type="term" value="F:actin filament binding"/>
    <property type="evidence" value="ECO:0007669"/>
    <property type="project" value="InterPro"/>
</dbReference>
<feature type="compositionally biased region" description="Polar residues" evidence="4">
    <location>
        <begin position="180"/>
        <end position="195"/>
    </location>
</feature>
<dbReference type="InterPro" id="IPR044801">
    <property type="entry name" value="Filamin"/>
</dbReference>
<organism evidence="6 7">
    <name type="scientific">Rhipicephalus sanguineus</name>
    <name type="common">Brown dog tick</name>
    <name type="synonym">Ixodes sanguineus</name>
    <dbReference type="NCBI Taxonomy" id="34632"/>
    <lineage>
        <taxon>Eukaryota</taxon>
        <taxon>Metazoa</taxon>
        <taxon>Ecdysozoa</taxon>
        <taxon>Arthropoda</taxon>
        <taxon>Chelicerata</taxon>
        <taxon>Arachnida</taxon>
        <taxon>Acari</taxon>
        <taxon>Parasitiformes</taxon>
        <taxon>Ixodida</taxon>
        <taxon>Ixodoidea</taxon>
        <taxon>Ixodidae</taxon>
        <taxon>Rhipicephalinae</taxon>
        <taxon>Rhipicephalus</taxon>
        <taxon>Rhipicephalus</taxon>
    </lineage>
</organism>
<dbReference type="InterPro" id="IPR001298">
    <property type="entry name" value="Filamin/ABP280_rpt"/>
</dbReference>
<evidence type="ECO:0000313" key="7">
    <source>
        <dbReference type="Proteomes" id="UP000821837"/>
    </source>
</evidence>
<dbReference type="Pfam" id="PF00630">
    <property type="entry name" value="Filamin"/>
    <property type="match status" value="1"/>
</dbReference>
<dbReference type="Pfam" id="PF00307">
    <property type="entry name" value="CH"/>
    <property type="match status" value="1"/>
</dbReference>
<feature type="region of interest" description="Disordered" evidence="4">
    <location>
        <begin position="1"/>
        <end position="41"/>
    </location>
</feature>
<dbReference type="InterPro" id="IPR036872">
    <property type="entry name" value="CH_dom_sf"/>
</dbReference>
<dbReference type="InterPro" id="IPR017868">
    <property type="entry name" value="Filamin/ABP280_repeat-like"/>
</dbReference>
<feature type="compositionally biased region" description="Low complexity" evidence="4">
    <location>
        <begin position="238"/>
        <end position="254"/>
    </location>
</feature>
<feature type="compositionally biased region" description="Low complexity" evidence="4">
    <location>
        <begin position="201"/>
        <end position="215"/>
    </location>
</feature>
<feature type="domain" description="Calponin-homology (CH)" evidence="5">
    <location>
        <begin position="41"/>
        <end position="116"/>
    </location>
</feature>
<dbReference type="InterPro" id="IPR001715">
    <property type="entry name" value="CH_dom"/>
</dbReference>
<protein>
    <recommendedName>
        <fullName evidence="5">Calponin-homology (CH) domain-containing protein</fullName>
    </recommendedName>
</protein>
<feature type="compositionally biased region" description="Basic and acidic residues" evidence="4">
    <location>
        <begin position="24"/>
        <end position="33"/>
    </location>
</feature>
<dbReference type="InterPro" id="IPR013783">
    <property type="entry name" value="Ig-like_fold"/>
</dbReference>
<dbReference type="PROSITE" id="PS50194">
    <property type="entry name" value="FILAMIN_REPEAT"/>
    <property type="match status" value="1"/>
</dbReference>
<gene>
    <name evidence="6" type="ORF">HPB52_014632</name>
</gene>
<dbReference type="SUPFAM" id="SSF47576">
    <property type="entry name" value="Calponin-homology domain, CH-domain"/>
    <property type="match status" value="1"/>
</dbReference>
<sequence>MTRASSPSGSATAETLPVSRGKARLQDTRKPRGENTLPGDSDWNDGLALCSLVHSLGASVEDFEHLSRDRSQWESNLQKGINGGKYLGVDPLLTAKELADPEVQPLGVMAYVARFQGISPKRRPRDKLTVTGTDLNNVHVNKPAHFKVHIKEGKVDLRQVRAEVRGSPFTIVSTADEPESPSSLNDAFFTRTLTPSGDRVSSSTSSFLPSSLASSRVTSPTKTDPDGRVSRNALEFLQSRIETTTTTRQETSVTHATRTNVESAASRTVSTPPRGATPERPSSRHMSKAPPPPTPRKPAPAVPSPSVRNQSRALSEERNGNREEQFSNSRNSSTLERRKSPEMRQMTPPVVAQRQITKEEHRLDSRQETHHHVEHQRIRTSETSSEAKTVQGTRQAGPPPVAPRGGGDIAQVKISGEALKLVPVKQPATFRISAPDFDRDDFQVTIAAPTGREFPVHMDVPHPGEIDVEFITSEVGEHVIEVKLQGRPLPGSPFRSHAFDATKIKVGDVPNGVVGHPVEFESIVIEQKQR</sequence>
<feature type="repeat" description="Filamin" evidence="3">
    <location>
        <begin position="404"/>
        <end position="498"/>
    </location>
</feature>
<dbReference type="VEuPathDB" id="VectorBase:RSAN_056435"/>
<dbReference type="SUPFAM" id="SSF81296">
    <property type="entry name" value="E set domains"/>
    <property type="match status" value="1"/>
</dbReference>
<reference evidence="6" key="1">
    <citation type="journal article" date="2020" name="Cell">
        <title>Large-Scale Comparative Analyses of Tick Genomes Elucidate Their Genetic Diversity and Vector Capacities.</title>
        <authorList>
            <consortium name="Tick Genome and Microbiome Consortium (TIGMIC)"/>
            <person name="Jia N."/>
            <person name="Wang J."/>
            <person name="Shi W."/>
            <person name="Du L."/>
            <person name="Sun Y."/>
            <person name="Zhan W."/>
            <person name="Jiang J.F."/>
            <person name="Wang Q."/>
            <person name="Zhang B."/>
            <person name="Ji P."/>
            <person name="Bell-Sakyi L."/>
            <person name="Cui X.M."/>
            <person name="Yuan T.T."/>
            <person name="Jiang B.G."/>
            <person name="Yang W.F."/>
            <person name="Lam T.T."/>
            <person name="Chang Q.C."/>
            <person name="Ding S.J."/>
            <person name="Wang X.J."/>
            <person name="Zhu J.G."/>
            <person name="Ruan X.D."/>
            <person name="Zhao L."/>
            <person name="Wei J.T."/>
            <person name="Ye R.Z."/>
            <person name="Que T.C."/>
            <person name="Du C.H."/>
            <person name="Zhou Y.H."/>
            <person name="Cheng J.X."/>
            <person name="Dai P.F."/>
            <person name="Guo W.B."/>
            <person name="Han X.H."/>
            <person name="Huang E.J."/>
            <person name="Li L.F."/>
            <person name="Wei W."/>
            <person name="Gao Y.C."/>
            <person name="Liu J.Z."/>
            <person name="Shao H.Z."/>
            <person name="Wang X."/>
            <person name="Wang C.C."/>
            <person name="Yang T.C."/>
            <person name="Huo Q.B."/>
            <person name="Li W."/>
            <person name="Chen H.Y."/>
            <person name="Chen S.E."/>
            <person name="Zhou L.G."/>
            <person name="Ni X.B."/>
            <person name="Tian J.H."/>
            <person name="Sheng Y."/>
            <person name="Liu T."/>
            <person name="Pan Y.S."/>
            <person name="Xia L.Y."/>
            <person name="Li J."/>
            <person name="Zhao F."/>
            <person name="Cao W.C."/>
        </authorList>
    </citation>
    <scope>NUCLEOTIDE SEQUENCE</scope>
    <source>
        <strain evidence="6">Rsan-2018</strain>
    </source>
</reference>
<evidence type="ECO:0000256" key="2">
    <source>
        <dbReference type="ARBA" id="ARBA00022737"/>
    </source>
</evidence>
<accession>A0A9D4PWN1</accession>
<evidence type="ECO:0000259" key="5">
    <source>
        <dbReference type="Pfam" id="PF00307"/>
    </source>
</evidence>
<evidence type="ECO:0000313" key="6">
    <source>
        <dbReference type="EMBL" id="KAH7957046.1"/>
    </source>
</evidence>